<evidence type="ECO:0000256" key="1">
    <source>
        <dbReference type="SAM" id="Phobius"/>
    </source>
</evidence>
<sequence length="202" mass="21270">MVTENSSAGSLSEVSPLKALDLMTQPRFLLPTAFPFIVYLGWTMDSSASLSAQLLAALGIALGGWFGAMAVEYQPFVPLEDGTINEIQGGLLFVVAAVIYGVWSYNAWPAVVQGFGLVSGVAVALWLPARRVLNLSGGVIFPTALFVFLTLQDLRLAPLLVVLAIRVPVALTIEDLSPLETTVGLTLGSISVLTVLALTPLG</sequence>
<keyword evidence="1" id="KW-0472">Membrane</keyword>
<dbReference type="OrthoDB" id="383129at2157"/>
<gene>
    <name evidence="2" type="ORF">SAMN06269185_2344</name>
</gene>
<evidence type="ECO:0000313" key="3">
    <source>
        <dbReference type="Proteomes" id="UP000219453"/>
    </source>
</evidence>
<organism evidence="2 3">
    <name type="scientific">Natronoarchaeum philippinense</name>
    <dbReference type="NCBI Taxonomy" id="558529"/>
    <lineage>
        <taxon>Archaea</taxon>
        <taxon>Methanobacteriati</taxon>
        <taxon>Methanobacteriota</taxon>
        <taxon>Stenosarchaea group</taxon>
        <taxon>Halobacteria</taxon>
        <taxon>Halobacteriales</taxon>
        <taxon>Natronoarchaeaceae</taxon>
    </lineage>
</organism>
<keyword evidence="1" id="KW-1133">Transmembrane helix</keyword>
<feature type="transmembrane region" description="Helical" evidence="1">
    <location>
        <begin position="50"/>
        <end position="71"/>
    </location>
</feature>
<accession>A0A285NZS8</accession>
<name>A0A285NZS8_NATPI</name>
<dbReference type="RefSeq" id="WP_097009266.1">
    <property type="nucleotide sequence ID" value="NZ_OBEJ01000003.1"/>
</dbReference>
<protein>
    <submittedName>
        <fullName evidence="2">Uncharacterized protein</fullName>
    </submittedName>
</protein>
<keyword evidence="1" id="KW-0812">Transmembrane</keyword>
<feature type="transmembrane region" description="Helical" evidence="1">
    <location>
        <begin position="108"/>
        <end position="127"/>
    </location>
</feature>
<dbReference type="Proteomes" id="UP000219453">
    <property type="component" value="Unassembled WGS sequence"/>
</dbReference>
<reference evidence="2 3" key="1">
    <citation type="submission" date="2017-09" db="EMBL/GenBank/DDBJ databases">
        <authorList>
            <person name="Ehlers B."/>
            <person name="Leendertz F.H."/>
        </authorList>
    </citation>
    <scope>NUCLEOTIDE SEQUENCE [LARGE SCALE GENOMIC DNA]</scope>
    <source>
        <strain evidence="2 3">DSM 27208</strain>
    </source>
</reference>
<dbReference type="EMBL" id="OBEJ01000003">
    <property type="protein sequence ID" value="SNZ15002.1"/>
    <property type="molecule type" value="Genomic_DNA"/>
</dbReference>
<proteinExistence type="predicted"/>
<evidence type="ECO:0000313" key="2">
    <source>
        <dbReference type="EMBL" id="SNZ15002.1"/>
    </source>
</evidence>
<keyword evidence="3" id="KW-1185">Reference proteome</keyword>
<feature type="transmembrane region" description="Helical" evidence="1">
    <location>
        <begin position="28"/>
        <end position="44"/>
    </location>
</feature>
<feature type="transmembrane region" description="Helical" evidence="1">
    <location>
        <begin position="132"/>
        <end position="151"/>
    </location>
</feature>
<dbReference type="AlphaFoldDB" id="A0A285NZS8"/>